<dbReference type="EMBL" id="CP000360">
    <property type="protein sequence ID" value="ABF39828.1"/>
    <property type="molecule type" value="Genomic_DNA"/>
</dbReference>
<keyword evidence="6" id="KW-1185">Reference proteome</keyword>
<dbReference type="Gene3D" id="1.25.40.10">
    <property type="entry name" value="Tetratricopeptide repeat domain"/>
    <property type="match status" value="2"/>
</dbReference>
<sequence>MQVIVIPRDFSTRPRSVSRWHLWLFPLVTLAVALRLPSGAAAQAKPSKPIVKANASASQAEVELARRIKTADAARASGNTKAIGDANRKVIALALRELGHLRLSELLSAQAVELYRNSLSFEDAVDSRADLANAINTEAKAKTTPTSPPDADPFARPDASTFSRAKLSPEQRTAAEGKEIQLRLVLGASLNDLATSEAARNQYGMALTHLQQAEKWNSATTGLARNLGFCAFKVGDYPEAIRTLSRALEEQPQDAPVRAMLGMSYFGSNKYADAAKTFEPLGDRGMQDTSVGYAWATSLARTGDLKKAADVLNHFENSNLSPDALLLVGQLWTEMTDYQHAVSVFQKVLLRDPSLPKAHFFEGLAYLKWEKWNEAASDFQAELALVPGDLDAKYTLGFIRLQQGRVDEALAFFNEVLAAEPNHANAQYQIGKIMLDRGRLDDAITHLEIAARLDPQADYIHYQLQVAYRKRSRIAEADRELEIYKQLKSQAREQSSSPKQNP</sequence>
<reference evidence="5 6" key="1">
    <citation type="journal article" date="2009" name="Appl. Environ. Microbiol.">
        <title>Three genomes from the phylum Acidobacteria provide insight into the lifestyles of these microorganisms in soils.</title>
        <authorList>
            <person name="Ward N.L."/>
            <person name="Challacombe J.F."/>
            <person name="Janssen P.H."/>
            <person name="Henrissat B."/>
            <person name="Coutinho P.M."/>
            <person name="Wu M."/>
            <person name="Xie G."/>
            <person name="Haft D.H."/>
            <person name="Sait M."/>
            <person name="Badger J."/>
            <person name="Barabote R.D."/>
            <person name="Bradley B."/>
            <person name="Brettin T.S."/>
            <person name="Brinkac L.M."/>
            <person name="Bruce D."/>
            <person name="Creasy T."/>
            <person name="Daugherty S.C."/>
            <person name="Davidsen T.M."/>
            <person name="DeBoy R.T."/>
            <person name="Detter J.C."/>
            <person name="Dodson R.J."/>
            <person name="Durkin A.S."/>
            <person name="Ganapathy A."/>
            <person name="Gwinn-Giglio M."/>
            <person name="Han C.S."/>
            <person name="Khouri H."/>
            <person name="Kiss H."/>
            <person name="Kothari S.P."/>
            <person name="Madupu R."/>
            <person name="Nelson K.E."/>
            <person name="Nelson W.C."/>
            <person name="Paulsen I."/>
            <person name="Penn K."/>
            <person name="Ren Q."/>
            <person name="Rosovitz M.J."/>
            <person name="Selengut J.D."/>
            <person name="Shrivastava S."/>
            <person name="Sullivan S.A."/>
            <person name="Tapia R."/>
            <person name="Thompson L.S."/>
            <person name="Watkins K.L."/>
            <person name="Yang Q."/>
            <person name="Yu C."/>
            <person name="Zafar N."/>
            <person name="Zhou L."/>
            <person name="Kuske C.R."/>
        </authorList>
    </citation>
    <scope>NUCLEOTIDE SEQUENCE [LARGE SCALE GENOMIC DNA]</scope>
    <source>
        <strain evidence="5 6">Ellin345</strain>
    </source>
</reference>
<dbReference type="KEGG" id="aba:Acid345_0823"/>
<dbReference type="SMART" id="SM00028">
    <property type="entry name" value="TPR"/>
    <property type="match status" value="7"/>
</dbReference>
<feature type="repeat" description="TPR" evidence="3">
    <location>
        <begin position="424"/>
        <end position="457"/>
    </location>
</feature>
<protein>
    <submittedName>
        <fullName evidence="5">Tetratricopeptide repeat protein</fullName>
    </submittedName>
</protein>
<feature type="repeat" description="TPR" evidence="3">
    <location>
        <begin position="390"/>
        <end position="423"/>
    </location>
</feature>
<dbReference type="InterPro" id="IPR019734">
    <property type="entry name" value="TPR_rpt"/>
</dbReference>
<evidence type="ECO:0000256" key="2">
    <source>
        <dbReference type="ARBA" id="ARBA00022803"/>
    </source>
</evidence>
<accession>Q1ITH2</accession>
<evidence type="ECO:0000256" key="3">
    <source>
        <dbReference type="PROSITE-ProRule" id="PRU00339"/>
    </source>
</evidence>
<evidence type="ECO:0000313" key="5">
    <source>
        <dbReference type="EMBL" id="ABF39828.1"/>
    </source>
</evidence>
<dbReference type="PROSITE" id="PS50005">
    <property type="entry name" value="TPR"/>
    <property type="match status" value="5"/>
</dbReference>
<dbReference type="EnsemblBacteria" id="ABF39828">
    <property type="protein sequence ID" value="ABF39828"/>
    <property type="gene ID" value="Acid345_0823"/>
</dbReference>
<name>Q1ITH2_KORVE</name>
<evidence type="ECO:0000313" key="6">
    <source>
        <dbReference type="Proteomes" id="UP000002432"/>
    </source>
</evidence>
<dbReference type="PANTHER" id="PTHR45586">
    <property type="entry name" value="TPR REPEAT-CONTAINING PROTEIN PA4667"/>
    <property type="match status" value="1"/>
</dbReference>
<evidence type="ECO:0000256" key="4">
    <source>
        <dbReference type="SAM" id="MobiDB-lite"/>
    </source>
</evidence>
<dbReference type="eggNOG" id="COG0457">
    <property type="taxonomic scope" value="Bacteria"/>
</dbReference>
<feature type="repeat" description="TPR" evidence="3">
    <location>
        <begin position="221"/>
        <end position="254"/>
    </location>
</feature>
<dbReference type="InterPro" id="IPR011990">
    <property type="entry name" value="TPR-like_helical_dom_sf"/>
</dbReference>
<organism evidence="5 6">
    <name type="scientific">Koribacter versatilis (strain Ellin345)</name>
    <dbReference type="NCBI Taxonomy" id="204669"/>
    <lineage>
        <taxon>Bacteria</taxon>
        <taxon>Pseudomonadati</taxon>
        <taxon>Acidobacteriota</taxon>
        <taxon>Terriglobia</taxon>
        <taxon>Terriglobales</taxon>
        <taxon>Candidatus Korobacteraceae</taxon>
        <taxon>Candidatus Korobacter</taxon>
    </lineage>
</organism>
<dbReference type="PANTHER" id="PTHR45586:SF1">
    <property type="entry name" value="LIPOPOLYSACCHARIDE ASSEMBLY PROTEIN B"/>
    <property type="match status" value="1"/>
</dbReference>
<proteinExistence type="predicted"/>
<dbReference type="STRING" id="204669.Acid345_0823"/>
<dbReference type="HOGENOM" id="CLU_542663_0_0_0"/>
<feature type="repeat" description="TPR" evidence="3">
    <location>
        <begin position="322"/>
        <end position="355"/>
    </location>
</feature>
<feature type="region of interest" description="Disordered" evidence="4">
    <location>
        <begin position="136"/>
        <end position="173"/>
    </location>
</feature>
<feature type="repeat" description="TPR" evidence="3">
    <location>
        <begin position="356"/>
        <end position="389"/>
    </location>
</feature>
<dbReference type="SUPFAM" id="SSF48452">
    <property type="entry name" value="TPR-like"/>
    <property type="match status" value="1"/>
</dbReference>
<keyword evidence="1" id="KW-0677">Repeat</keyword>
<dbReference type="Proteomes" id="UP000002432">
    <property type="component" value="Chromosome"/>
</dbReference>
<dbReference type="AlphaFoldDB" id="Q1ITH2"/>
<evidence type="ECO:0000256" key="1">
    <source>
        <dbReference type="ARBA" id="ARBA00022737"/>
    </source>
</evidence>
<dbReference type="Pfam" id="PF14559">
    <property type="entry name" value="TPR_19"/>
    <property type="match status" value="2"/>
</dbReference>
<keyword evidence="2 3" id="KW-0802">TPR repeat</keyword>
<dbReference type="InterPro" id="IPR051012">
    <property type="entry name" value="CellSynth/LPSAsmb/PSIAsmb"/>
</dbReference>
<gene>
    <name evidence="5" type="ordered locus">Acid345_0823</name>
</gene>